<accession>A0AAD6TDA0</accession>
<reference evidence="2" key="1">
    <citation type="submission" date="2023-03" db="EMBL/GenBank/DDBJ databases">
        <title>Massive genome expansion in bonnet fungi (Mycena s.s.) driven by repeated elements and novel gene families across ecological guilds.</title>
        <authorList>
            <consortium name="Lawrence Berkeley National Laboratory"/>
            <person name="Harder C.B."/>
            <person name="Miyauchi S."/>
            <person name="Viragh M."/>
            <person name="Kuo A."/>
            <person name="Thoen E."/>
            <person name="Andreopoulos B."/>
            <person name="Lu D."/>
            <person name="Skrede I."/>
            <person name="Drula E."/>
            <person name="Henrissat B."/>
            <person name="Morin E."/>
            <person name="Kohler A."/>
            <person name="Barry K."/>
            <person name="LaButti K."/>
            <person name="Morin E."/>
            <person name="Salamov A."/>
            <person name="Lipzen A."/>
            <person name="Mereny Z."/>
            <person name="Hegedus B."/>
            <person name="Baldrian P."/>
            <person name="Stursova M."/>
            <person name="Weitz H."/>
            <person name="Taylor A."/>
            <person name="Grigoriev I.V."/>
            <person name="Nagy L.G."/>
            <person name="Martin F."/>
            <person name="Kauserud H."/>
        </authorList>
    </citation>
    <scope>NUCLEOTIDE SEQUENCE</scope>
    <source>
        <strain evidence="2">CBHHK200</strain>
    </source>
</reference>
<feature type="region of interest" description="Disordered" evidence="1">
    <location>
        <begin position="295"/>
        <end position="338"/>
    </location>
</feature>
<gene>
    <name evidence="2" type="ORF">C8F04DRAFT_1174774</name>
</gene>
<dbReference type="AlphaFoldDB" id="A0AAD6TDA0"/>
<feature type="compositionally biased region" description="Basic and acidic residues" evidence="1">
    <location>
        <begin position="313"/>
        <end position="323"/>
    </location>
</feature>
<organism evidence="2 3">
    <name type="scientific">Mycena alexandri</name>
    <dbReference type="NCBI Taxonomy" id="1745969"/>
    <lineage>
        <taxon>Eukaryota</taxon>
        <taxon>Fungi</taxon>
        <taxon>Dikarya</taxon>
        <taxon>Basidiomycota</taxon>
        <taxon>Agaricomycotina</taxon>
        <taxon>Agaricomycetes</taxon>
        <taxon>Agaricomycetidae</taxon>
        <taxon>Agaricales</taxon>
        <taxon>Marasmiineae</taxon>
        <taxon>Mycenaceae</taxon>
        <taxon>Mycena</taxon>
    </lineage>
</organism>
<evidence type="ECO:0000313" key="2">
    <source>
        <dbReference type="EMBL" id="KAJ7044341.1"/>
    </source>
</evidence>
<proteinExistence type="predicted"/>
<sequence length="338" mass="37819">MPEMPDNLMVIEGMQLHRGISTRLLVQLRCTAYTSGAGSPGQIAGSHGSVFPRLCVADLSLLFVVECSVSVLLLRLPCTKTGKSDAAAHDWLTTSFLWGLLTYNGSFPLSRIAERSESRPRSHDKNGIYQLSSKKLSSRKKCDQIEYPRFGQDQFRSTVVHVASIVSTNQGKRWGLTRSFGEPNYLKFRDDGFTSTPKDIVSEGRKVHQFELRWLELLTRPESNTLNSPTSPIGFGSPGTFASRICKTAHSQIRDCVRARPVQKEAENPHHALRYQSRVGSKYMTSGYTHQVKVHASGQRAPMGSQDMTTVKAENEEVRDNQRHNLLAQKTPEEVWGK</sequence>
<dbReference type="Proteomes" id="UP001218188">
    <property type="component" value="Unassembled WGS sequence"/>
</dbReference>
<evidence type="ECO:0000256" key="1">
    <source>
        <dbReference type="SAM" id="MobiDB-lite"/>
    </source>
</evidence>
<keyword evidence="3" id="KW-1185">Reference proteome</keyword>
<dbReference type="EMBL" id="JARJCM010000007">
    <property type="protein sequence ID" value="KAJ7044341.1"/>
    <property type="molecule type" value="Genomic_DNA"/>
</dbReference>
<name>A0AAD6TDA0_9AGAR</name>
<comment type="caution">
    <text evidence="2">The sequence shown here is derived from an EMBL/GenBank/DDBJ whole genome shotgun (WGS) entry which is preliminary data.</text>
</comment>
<protein>
    <submittedName>
        <fullName evidence="2">Uncharacterized protein</fullName>
    </submittedName>
</protein>
<evidence type="ECO:0000313" key="3">
    <source>
        <dbReference type="Proteomes" id="UP001218188"/>
    </source>
</evidence>